<comment type="caution">
    <text evidence="1">The sequence shown here is derived from an EMBL/GenBank/DDBJ whole genome shotgun (WGS) entry which is preliminary data.</text>
</comment>
<dbReference type="EMBL" id="BLLF01002547">
    <property type="protein sequence ID" value="GFH24478.1"/>
    <property type="molecule type" value="Genomic_DNA"/>
</dbReference>
<name>A0A6A0A0P0_HAELA</name>
<protein>
    <submittedName>
        <fullName evidence="1">Uncharacterized protein</fullName>
    </submittedName>
</protein>
<dbReference type="AlphaFoldDB" id="A0A6A0A0P0"/>
<feature type="non-terminal residue" evidence="1">
    <location>
        <position position="58"/>
    </location>
</feature>
<gene>
    <name evidence="1" type="ORF">HaLaN_22285</name>
</gene>
<evidence type="ECO:0000313" key="2">
    <source>
        <dbReference type="Proteomes" id="UP000485058"/>
    </source>
</evidence>
<feature type="non-terminal residue" evidence="1">
    <location>
        <position position="1"/>
    </location>
</feature>
<evidence type="ECO:0000313" key="1">
    <source>
        <dbReference type="EMBL" id="GFH24478.1"/>
    </source>
</evidence>
<keyword evidence="2" id="KW-1185">Reference proteome</keyword>
<reference evidence="1 2" key="1">
    <citation type="submission" date="2020-02" db="EMBL/GenBank/DDBJ databases">
        <title>Draft genome sequence of Haematococcus lacustris strain NIES-144.</title>
        <authorList>
            <person name="Morimoto D."/>
            <person name="Nakagawa S."/>
            <person name="Yoshida T."/>
            <person name="Sawayama S."/>
        </authorList>
    </citation>
    <scope>NUCLEOTIDE SEQUENCE [LARGE SCALE GENOMIC DNA]</scope>
    <source>
        <strain evidence="1 2">NIES-144</strain>
    </source>
</reference>
<proteinExistence type="predicted"/>
<dbReference type="Proteomes" id="UP000485058">
    <property type="component" value="Unassembled WGS sequence"/>
</dbReference>
<organism evidence="1 2">
    <name type="scientific">Haematococcus lacustris</name>
    <name type="common">Green alga</name>
    <name type="synonym">Haematococcus pluvialis</name>
    <dbReference type="NCBI Taxonomy" id="44745"/>
    <lineage>
        <taxon>Eukaryota</taxon>
        <taxon>Viridiplantae</taxon>
        <taxon>Chlorophyta</taxon>
        <taxon>core chlorophytes</taxon>
        <taxon>Chlorophyceae</taxon>
        <taxon>CS clade</taxon>
        <taxon>Chlamydomonadales</taxon>
        <taxon>Haematococcaceae</taxon>
        <taxon>Haematococcus</taxon>
    </lineage>
</organism>
<accession>A0A6A0A0P0</accession>
<sequence length="58" mass="6261">MPHQAHGQGPDFSWHEVQAHLVPHPLGLAGSGGGCAQLLVLVQHDVTQYIEAQLEVKK</sequence>